<keyword evidence="1" id="KW-0808">Transferase</keyword>
<organism evidence="1 2">
    <name type="scientific">Paenibacillus silagei</name>
    <dbReference type="NCBI Taxonomy" id="1670801"/>
    <lineage>
        <taxon>Bacteria</taxon>
        <taxon>Bacillati</taxon>
        <taxon>Bacillota</taxon>
        <taxon>Bacilli</taxon>
        <taxon>Bacillales</taxon>
        <taxon>Paenibacillaceae</taxon>
        <taxon>Paenibacillus</taxon>
    </lineage>
</organism>
<dbReference type="PANTHER" id="PTHR37816">
    <property type="entry name" value="YALI0E33011P"/>
    <property type="match status" value="1"/>
</dbReference>
<dbReference type="SUPFAM" id="SSF52540">
    <property type="entry name" value="P-loop containing nucleoside triphosphate hydrolases"/>
    <property type="match status" value="1"/>
</dbReference>
<keyword evidence="1" id="KW-0418">Kinase</keyword>
<comment type="caution">
    <text evidence="1">The sequence shown here is derived from an EMBL/GenBank/DDBJ whole genome shotgun (WGS) entry which is preliminary data.</text>
</comment>
<name>A0ABS4P006_9BACL</name>
<dbReference type="InterPro" id="IPR052922">
    <property type="entry name" value="Cytidylate_Kinase-2"/>
</dbReference>
<accession>A0ABS4P006</accession>
<evidence type="ECO:0000313" key="1">
    <source>
        <dbReference type="EMBL" id="MBP2115631.1"/>
    </source>
</evidence>
<keyword evidence="2" id="KW-1185">Reference proteome</keyword>
<dbReference type="PANTHER" id="PTHR37816:SF2">
    <property type="entry name" value="DNA TOPOLOGY MODULATION PROTEIN FLAR-RELATED PROTEIN"/>
    <property type="match status" value="1"/>
</dbReference>
<gene>
    <name evidence="1" type="ORF">J2Z70_005829</name>
</gene>
<dbReference type="InterPro" id="IPR027417">
    <property type="entry name" value="P-loop_NTPase"/>
</dbReference>
<dbReference type="RefSeq" id="WP_245368593.1">
    <property type="nucleotide sequence ID" value="NZ_JAGGLV010000029.1"/>
</dbReference>
<reference evidence="1 2" key="1">
    <citation type="submission" date="2021-03" db="EMBL/GenBank/DDBJ databases">
        <title>Genomic Encyclopedia of Type Strains, Phase IV (KMG-IV): sequencing the most valuable type-strain genomes for metagenomic binning, comparative biology and taxonomic classification.</title>
        <authorList>
            <person name="Goeker M."/>
        </authorList>
    </citation>
    <scope>NUCLEOTIDE SEQUENCE [LARGE SCALE GENOMIC DNA]</scope>
    <source>
        <strain evidence="1 2">DSM 101953</strain>
    </source>
</reference>
<protein>
    <submittedName>
        <fullName evidence="1">Adenylate kinase family enzyme</fullName>
    </submittedName>
</protein>
<evidence type="ECO:0000313" key="2">
    <source>
        <dbReference type="Proteomes" id="UP000773462"/>
    </source>
</evidence>
<dbReference type="Gene3D" id="3.40.50.300">
    <property type="entry name" value="P-loop containing nucleotide triphosphate hydrolases"/>
    <property type="match status" value="1"/>
</dbReference>
<proteinExistence type="predicted"/>
<sequence length="195" mass="22740">MREICYIFDLPGEGLKIRVRIIGGCGSGKTYIARKLAQSYGIPCYETDNFVWDRRDNTKNSPEVRDAKLAEAVDAESWIIEGVHYQWGTESFRQADLIFLIRPKAYVQDARVISRFMKTRLGLEQGNYKQSFKYLLVMLLEWNRSFRREGIPAIMALTEQYQAKRIIVQQNHEILQHVGRYVQGKSVRETSDCHE</sequence>
<dbReference type="GO" id="GO:0016301">
    <property type="term" value="F:kinase activity"/>
    <property type="evidence" value="ECO:0007669"/>
    <property type="project" value="UniProtKB-KW"/>
</dbReference>
<dbReference type="Proteomes" id="UP000773462">
    <property type="component" value="Unassembled WGS sequence"/>
</dbReference>
<dbReference type="EMBL" id="JAGGLV010000029">
    <property type="protein sequence ID" value="MBP2115631.1"/>
    <property type="molecule type" value="Genomic_DNA"/>
</dbReference>